<keyword evidence="3" id="KW-1185">Reference proteome</keyword>
<proteinExistence type="predicted"/>
<evidence type="ECO:0000313" key="3">
    <source>
        <dbReference type="Proteomes" id="UP000244722"/>
    </source>
</evidence>
<gene>
    <name evidence="2" type="ORF">B9Z19DRAFT_1062372</name>
</gene>
<dbReference type="OrthoDB" id="5414467at2759"/>
<accession>A0A2T7A237</accession>
<organism evidence="2 3">
    <name type="scientific">Tuber borchii</name>
    <name type="common">White truffle</name>
    <dbReference type="NCBI Taxonomy" id="42251"/>
    <lineage>
        <taxon>Eukaryota</taxon>
        <taxon>Fungi</taxon>
        <taxon>Dikarya</taxon>
        <taxon>Ascomycota</taxon>
        <taxon>Pezizomycotina</taxon>
        <taxon>Pezizomycetes</taxon>
        <taxon>Pezizales</taxon>
        <taxon>Tuberaceae</taxon>
        <taxon>Tuber</taxon>
    </lineage>
</organism>
<reference evidence="2 3" key="1">
    <citation type="submission" date="2017-04" db="EMBL/GenBank/DDBJ databases">
        <title>Draft genome sequence of Tuber borchii Vittad., a whitish edible truffle.</title>
        <authorList>
            <consortium name="DOE Joint Genome Institute"/>
            <person name="Murat C."/>
            <person name="Kuo A."/>
            <person name="Barry K.W."/>
            <person name="Clum A."/>
            <person name="Dockter R.B."/>
            <person name="Fauchery L."/>
            <person name="Iotti M."/>
            <person name="Kohler A."/>
            <person name="Labutti K."/>
            <person name="Lindquist E.A."/>
            <person name="Lipzen A."/>
            <person name="Ohm R.A."/>
            <person name="Wang M."/>
            <person name="Grigoriev I.V."/>
            <person name="Zambonelli A."/>
            <person name="Martin F.M."/>
        </authorList>
    </citation>
    <scope>NUCLEOTIDE SEQUENCE [LARGE SCALE GENOMIC DNA]</scope>
    <source>
        <strain evidence="2 3">Tbo3840</strain>
    </source>
</reference>
<evidence type="ECO:0000256" key="1">
    <source>
        <dbReference type="SAM" id="MobiDB-lite"/>
    </source>
</evidence>
<sequence length="367" mass="41782">MSLSESEYKAAAFEKRLAHLITCGAYTKANLGFPVQPNRGITHYVRGFLKRFIEEHDQRKKIYRTETKYLSLKHQVMISKGHKSQNWTAERLAQLHFFESYEHPLEIIDRQGVVLGYRFRLPPHLITALEESEAILPVIKATKQTRGSYLVRHYAHWADFSDKVFESSDYQKQKEAADRWLEANKPLFQHLSNFLRIYNPEMWVGMTKSSFNASDGHLLGLARPWHGIAIGQGMGSEGGKDHQDWQDRMSVFNAVVPFGATGWKGAEVVLWQLGIKVAVERGDCFMFKGAIIAHKACAITEGQRNFIDLFCHKSVYDVQNRVKEEAGQAKSTDIRKRAPSKPNLDTGKKSNSKEIAQEAGVKKEGED</sequence>
<dbReference type="Proteomes" id="UP000244722">
    <property type="component" value="Unassembled WGS sequence"/>
</dbReference>
<protein>
    <submittedName>
        <fullName evidence="2">Uncharacterized protein</fullName>
    </submittedName>
</protein>
<feature type="region of interest" description="Disordered" evidence="1">
    <location>
        <begin position="325"/>
        <end position="367"/>
    </location>
</feature>
<comment type="caution">
    <text evidence="2">The sequence shown here is derived from an EMBL/GenBank/DDBJ whole genome shotgun (WGS) entry which is preliminary data.</text>
</comment>
<feature type="compositionally biased region" description="Basic and acidic residues" evidence="1">
    <location>
        <begin position="325"/>
        <end position="336"/>
    </location>
</feature>
<dbReference type="AlphaFoldDB" id="A0A2T7A237"/>
<evidence type="ECO:0000313" key="2">
    <source>
        <dbReference type="EMBL" id="PUU81806.1"/>
    </source>
</evidence>
<name>A0A2T7A237_TUBBO</name>
<feature type="compositionally biased region" description="Basic and acidic residues" evidence="1">
    <location>
        <begin position="346"/>
        <end position="367"/>
    </location>
</feature>
<dbReference type="STRING" id="42251.A0A2T7A237"/>
<dbReference type="EMBL" id="NESQ01000039">
    <property type="protein sequence ID" value="PUU81806.1"/>
    <property type="molecule type" value="Genomic_DNA"/>
</dbReference>
<dbReference type="Gene3D" id="3.60.130.30">
    <property type="match status" value="1"/>
</dbReference>